<evidence type="ECO:0000256" key="1">
    <source>
        <dbReference type="SAM" id="SignalP"/>
    </source>
</evidence>
<keyword evidence="1" id="KW-0732">Signal</keyword>
<accession>A0AAD9JGF6</accession>
<organism evidence="2 3">
    <name type="scientific">Paralvinella palmiformis</name>
    <dbReference type="NCBI Taxonomy" id="53620"/>
    <lineage>
        <taxon>Eukaryota</taxon>
        <taxon>Metazoa</taxon>
        <taxon>Spiralia</taxon>
        <taxon>Lophotrochozoa</taxon>
        <taxon>Annelida</taxon>
        <taxon>Polychaeta</taxon>
        <taxon>Sedentaria</taxon>
        <taxon>Canalipalpata</taxon>
        <taxon>Terebellida</taxon>
        <taxon>Terebelliformia</taxon>
        <taxon>Alvinellidae</taxon>
        <taxon>Paralvinella</taxon>
    </lineage>
</organism>
<evidence type="ECO:0000313" key="3">
    <source>
        <dbReference type="Proteomes" id="UP001208570"/>
    </source>
</evidence>
<proteinExistence type="predicted"/>
<dbReference type="AlphaFoldDB" id="A0AAD9JGF6"/>
<protein>
    <submittedName>
        <fullName evidence="2">Uncharacterized protein</fullName>
    </submittedName>
</protein>
<feature type="chain" id="PRO_5042129697" evidence="1">
    <location>
        <begin position="21"/>
        <end position="36"/>
    </location>
</feature>
<dbReference type="Proteomes" id="UP001208570">
    <property type="component" value="Unassembled WGS sequence"/>
</dbReference>
<gene>
    <name evidence="2" type="ORF">LSH36_321g03049</name>
</gene>
<name>A0AAD9JGF6_9ANNE</name>
<evidence type="ECO:0000313" key="2">
    <source>
        <dbReference type="EMBL" id="KAK2152689.1"/>
    </source>
</evidence>
<dbReference type="EMBL" id="JAODUP010000321">
    <property type="protein sequence ID" value="KAK2152689.1"/>
    <property type="molecule type" value="Genomic_DNA"/>
</dbReference>
<reference evidence="2" key="1">
    <citation type="journal article" date="2023" name="Mol. Biol. Evol.">
        <title>Third-Generation Sequencing Reveals the Adaptive Role of the Epigenome in Three Deep-Sea Polychaetes.</title>
        <authorList>
            <person name="Perez M."/>
            <person name="Aroh O."/>
            <person name="Sun Y."/>
            <person name="Lan Y."/>
            <person name="Juniper S.K."/>
            <person name="Young C.R."/>
            <person name="Angers B."/>
            <person name="Qian P.Y."/>
        </authorList>
    </citation>
    <scope>NUCLEOTIDE SEQUENCE</scope>
    <source>
        <strain evidence="2">P08H-3</strain>
    </source>
</reference>
<feature type="signal peptide" evidence="1">
    <location>
        <begin position="1"/>
        <end position="20"/>
    </location>
</feature>
<keyword evidence="3" id="KW-1185">Reference proteome</keyword>
<comment type="caution">
    <text evidence="2">The sequence shown here is derived from an EMBL/GenBank/DDBJ whole genome shotgun (WGS) entry which is preliminary data.</text>
</comment>
<sequence>MKYTTILIVCLVCCVLEISATPKICLLCTKYCIYSK</sequence>